<dbReference type="AlphaFoldDB" id="A0A0F3IEW8"/>
<reference evidence="3" key="1">
    <citation type="submission" date="2015-03" db="EMBL/GenBank/DDBJ databases">
        <title>Draft genome sequence of a novel methanotroph (Sn10-6) isolated from flooded ricefield rhizosphere in India.</title>
        <authorList>
            <person name="Pandit P.S."/>
            <person name="Pore S.D."/>
            <person name="Arora P."/>
            <person name="Kapse N.G."/>
            <person name="Dhakephalkar P.K."/>
            <person name="Rahalkar M.C."/>
        </authorList>
    </citation>
    <scope>NUCLEOTIDE SEQUENCE [LARGE SCALE GENOMIC DNA]</scope>
    <source>
        <strain evidence="3">Sn10-6</strain>
    </source>
</reference>
<sequence>MRRSARATRVRIVVTLNKIEVVAPLAVTEQHLHKFVSDKQQWILASQSKLLSKAPIQTAAPIRYSANSLIPYQGQSYPLVLSKTQQKQVKIQFDNGFIVQHPDSLDDEQSHNAIKNALIAWLKQQAKAQVHYYVSRHTATYQLKPRSIIIRKQKSRWGSCGIHNDININWLLIMAPPEVLEYVVVHELCHIKERNHSPAFWRLVAQHLPNYEQQRAWLKQHGLALMHSI</sequence>
<comment type="caution">
    <text evidence="2">The sequence shown here is derived from an EMBL/GenBank/DDBJ whole genome shotgun (WGS) entry which is preliminary data.</text>
</comment>
<dbReference type="GO" id="GO:0016787">
    <property type="term" value="F:hydrolase activity"/>
    <property type="evidence" value="ECO:0007669"/>
    <property type="project" value="UniProtKB-KW"/>
</dbReference>
<keyword evidence="2" id="KW-0378">Hydrolase</keyword>
<feature type="domain" description="YgjP-like metallopeptidase" evidence="1">
    <location>
        <begin position="9"/>
        <end position="221"/>
    </location>
</feature>
<protein>
    <submittedName>
        <fullName evidence="2">Metal-dependent hydrolase</fullName>
    </submittedName>
</protein>
<gene>
    <name evidence="2" type="ORF">VZ94_20905</name>
</gene>
<dbReference type="PANTHER" id="PTHR30399">
    <property type="entry name" value="UNCHARACTERIZED PROTEIN YGJP"/>
    <property type="match status" value="1"/>
</dbReference>
<proteinExistence type="predicted"/>
<dbReference type="InterPro" id="IPR053136">
    <property type="entry name" value="UTP_pyrophosphatase-like"/>
</dbReference>
<dbReference type="Gene3D" id="3.30.2010.10">
    <property type="entry name" value="Metalloproteases ('zincins'), catalytic domain"/>
    <property type="match status" value="1"/>
</dbReference>
<dbReference type="PATRIC" id="fig|1632867.3.peg.3808"/>
<accession>A0A0F3IEW8</accession>
<dbReference type="PANTHER" id="PTHR30399:SF1">
    <property type="entry name" value="UTP PYROPHOSPHATASE"/>
    <property type="match status" value="1"/>
</dbReference>
<keyword evidence="3" id="KW-1185">Reference proteome</keyword>
<reference evidence="2 3" key="2">
    <citation type="journal article" date="2016" name="Microb. Ecol.">
        <title>Genome Characteristics of a Novel Type I Methanotroph (Sn10-6) Isolated from a Flooded Indian Rice Field.</title>
        <authorList>
            <person name="Rahalkar M.C."/>
            <person name="Pandit P.S."/>
            <person name="Dhakephalkar P.K."/>
            <person name="Pore S."/>
            <person name="Arora P."/>
            <person name="Kapse N."/>
        </authorList>
    </citation>
    <scope>NUCLEOTIDE SEQUENCE [LARGE SCALE GENOMIC DNA]</scope>
    <source>
        <strain evidence="2 3">Sn10-6</strain>
    </source>
</reference>
<evidence type="ECO:0000259" key="1">
    <source>
        <dbReference type="Pfam" id="PF01863"/>
    </source>
</evidence>
<evidence type="ECO:0000313" key="2">
    <source>
        <dbReference type="EMBL" id="KJV05063.1"/>
    </source>
</evidence>
<dbReference type="EMBL" id="LAJX01000316">
    <property type="protein sequence ID" value="KJV05063.1"/>
    <property type="molecule type" value="Genomic_DNA"/>
</dbReference>
<organism evidence="2 3">
    <name type="scientific">Methylocucumis oryzae</name>
    <dbReference type="NCBI Taxonomy" id="1632867"/>
    <lineage>
        <taxon>Bacteria</taxon>
        <taxon>Pseudomonadati</taxon>
        <taxon>Pseudomonadota</taxon>
        <taxon>Gammaproteobacteria</taxon>
        <taxon>Methylococcales</taxon>
        <taxon>Methylococcaceae</taxon>
        <taxon>Methylocucumis</taxon>
    </lineage>
</organism>
<evidence type="ECO:0000313" key="3">
    <source>
        <dbReference type="Proteomes" id="UP000033684"/>
    </source>
</evidence>
<name>A0A0F3IEW8_9GAMM</name>
<dbReference type="CDD" id="cd07344">
    <property type="entry name" value="M48_yhfN_like"/>
    <property type="match status" value="1"/>
</dbReference>
<dbReference type="Proteomes" id="UP000033684">
    <property type="component" value="Unassembled WGS sequence"/>
</dbReference>
<dbReference type="InterPro" id="IPR002725">
    <property type="entry name" value="YgjP-like_metallopeptidase"/>
</dbReference>
<dbReference type="Pfam" id="PF01863">
    <property type="entry name" value="YgjP-like"/>
    <property type="match status" value="1"/>
</dbReference>